<reference evidence="1" key="1">
    <citation type="submission" date="2013-03" db="EMBL/GenBank/DDBJ databases">
        <authorList>
            <person name="Harkins D.M."/>
            <person name="Durkin A.S."/>
            <person name="Brinkac L.M."/>
            <person name="Haft D.H."/>
            <person name="Selengut J.D."/>
            <person name="Sanka R."/>
            <person name="DePew J."/>
            <person name="Purushe J."/>
            <person name="Hartskeerl R.A."/>
            <person name="Ahmed A."/>
            <person name="van der Linden H."/>
            <person name="Goris M.G.A."/>
            <person name="Vinetz J.M."/>
            <person name="Sutton G.G."/>
            <person name="Nierman W.C."/>
            <person name="Fouts D.E."/>
        </authorList>
    </citation>
    <scope>NUCLEOTIDE SEQUENCE [LARGE SCALE GENOMIC DNA]</scope>
    <source>
        <strain evidence="1">ICFT</strain>
    </source>
</reference>
<dbReference type="EMBL" id="AOHC02000001">
    <property type="protein sequence ID" value="EMY79791.1"/>
    <property type="molecule type" value="Genomic_DNA"/>
</dbReference>
<proteinExistence type="predicted"/>
<dbReference type="Proteomes" id="UP000012313">
    <property type="component" value="Unassembled WGS sequence"/>
</dbReference>
<evidence type="ECO:0000313" key="2">
    <source>
        <dbReference type="Proteomes" id="UP000012313"/>
    </source>
</evidence>
<keyword evidence="2" id="KW-1185">Reference proteome</keyword>
<protein>
    <submittedName>
        <fullName evidence="1">Uncharacterized protein</fullName>
    </submittedName>
</protein>
<dbReference type="AlphaFoldDB" id="N1WHP3"/>
<accession>N1WHP3</accession>
<comment type="caution">
    <text evidence="1">The sequence shown here is derived from an EMBL/GenBank/DDBJ whole genome shotgun (WGS) entry which is preliminary data.</text>
</comment>
<organism evidence="1 2">
    <name type="scientific">Leptospira weilii serovar Ranarum str. ICFT</name>
    <dbReference type="NCBI Taxonomy" id="1218598"/>
    <lineage>
        <taxon>Bacteria</taxon>
        <taxon>Pseudomonadati</taxon>
        <taxon>Spirochaetota</taxon>
        <taxon>Spirochaetia</taxon>
        <taxon>Leptospirales</taxon>
        <taxon>Leptospiraceae</taxon>
        <taxon>Leptospira</taxon>
    </lineage>
</organism>
<name>N1WHP3_9LEPT</name>
<sequence length="281" mass="32786">MLSIVSITKMKKDINSMIEEINNTGLEEFDGLSPRQMHDILYEKKQNSFYKLNPNDKTVNEIPLVKQLRYFLNQIEVETEVKLTKAGNLPPTLVKELYSQKIFVDELIENGFTKLTKETDSNSIVLTRVLCELSGILKKRNGTLSLTSKGRDIYKTDGIFPLIFDTFANTFNWSYFDGYSNKMVGQFGNKFSLFLIHKYGDVERNTDFYSEKYFKAFPQLLDNTEANQFSESYGCYSVRTFRRFLDYFGFIRLTGNHFQKLMTVRKSETFDEFIVFKPHGV</sequence>
<dbReference type="STRING" id="1218598.LEP1GSC060_1433"/>
<gene>
    <name evidence="1" type="ORF">LEP1GSC060_1433</name>
</gene>
<evidence type="ECO:0000313" key="1">
    <source>
        <dbReference type="EMBL" id="EMY79791.1"/>
    </source>
</evidence>